<dbReference type="Proteomes" id="UP001153269">
    <property type="component" value="Unassembled WGS sequence"/>
</dbReference>
<keyword evidence="9" id="KW-0325">Glycoprotein</keyword>
<evidence type="ECO:0000259" key="13">
    <source>
        <dbReference type="PROSITE" id="PS50056"/>
    </source>
</evidence>
<feature type="domain" description="Fibronectin type-III" evidence="14">
    <location>
        <begin position="215"/>
        <end position="303"/>
    </location>
</feature>
<dbReference type="SMART" id="SM00060">
    <property type="entry name" value="FN3"/>
    <property type="match status" value="8"/>
</dbReference>
<keyword evidence="6" id="KW-0904">Protein phosphatase</keyword>
<evidence type="ECO:0000256" key="2">
    <source>
        <dbReference type="ARBA" id="ARBA00013064"/>
    </source>
</evidence>
<dbReference type="CDD" id="cd00063">
    <property type="entry name" value="FN3"/>
    <property type="match status" value="1"/>
</dbReference>
<comment type="caution">
    <text evidence="15">The sequence shown here is derived from an EMBL/GenBank/DDBJ whole genome shotgun (WGS) entry which is preliminary data.</text>
</comment>
<keyword evidence="5" id="KW-0378">Hydrolase</keyword>
<evidence type="ECO:0000256" key="9">
    <source>
        <dbReference type="ARBA" id="ARBA00023180"/>
    </source>
</evidence>
<dbReference type="Pfam" id="PF00102">
    <property type="entry name" value="Y_phosphatase"/>
    <property type="match status" value="1"/>
</dbReference>
<evidence type="ECO:0000256" key="11">
    <source>
        <dbReference type="SAM" id="Phobius"/>
    </source>
</evidence>
<dbReference type="PROSITE" id="PS00383">
    <property type="entry name" value="TYR_PHOSPHATASE_1"/>
    <property type="match status" value="1"/>
</dbReference>
<dbReference type="SUPFAM" id="SSF52799">
    <property type="entry name" value="(Phosphotyrosine protein) phosphatases II"/>
    <property type="match status" value="1"/>
</dbReference>
<dbReference type="PRINTS" id="PR00700">
    <property type="entry name" value="PRTYPHPHTASE"/>
</dbReference>
<gene>
    <name evidence="15" type="ORF">PLEPLA_LOCUS576</name>
</gene>
<evidence type="ECO:0000313" key="16">
    <source>
        <dbReference type="Proteomes" id="UP001153269"/>
    </source>
</evidence>
<evidence type="ECO:0000256" key="8">
    <source>
        <dbReference type="ARBA" id="ARBA00023136"/>
    </source>
</evidence>
<dbReference type="SMART" id="SM00194">
    <property type="entry name" value="PTPc"/>
    <property type="match status" value="1"/>
</dbReference>
<dbReference type="Gene3D" id="2.60.40.10">
    <property type="entry name" value="Immunoglobulins"/>
    <property type="match status" value="6"/>
</dbReference>
<dbReference type="InterPro" id="IPR050713">
    <property type="entry name" value="RTP_Phos/Ushers"/>
</dbReference>
<dbReference type="PROSITE" id="PS50056">
    <property type="entry name" value="TYR_PHOSPHATASE_2"/>
    <property type="match status" value="1"/>
</dbReference>
<dbReference type="InterPro" id="IPR029021">
    <property type="entry name" value="Prot-tyrosine_phosphatase-like"/>
</dbReference>
<feature type="domain" description="Tyrosine-protein phosphatase" evidence="12">
    <location>
        <begin position="791"/>
        <end position="1050"/>
    </location>
</feature>
<dbReference type="InterPro" id="IPR016130">
    <property type="entry name" value="Tyr_Pase_AS"/>
</dbReference>
<dbReference type="PANTHER" id="PTHR46957">
    <property type="entry name" value="CYTOKINE RECEPTOR"/>
    <property type="match status" value="1"/>
</dbReference>
<accession>A0A9N7TGX8</accession>
<evidence type="ECO:0000256" key="4">
    <source>
        <dbReference type="ARBA" id="ARBA00022729"/>
    </source>
</evidence>
<dbReference type="InterPro" id="IPR000387">
    <property type="entry name" value="Tyr_Pase_dom"/>
</dbReference>
<dbReference type="EMBL" id="CADEAL010000025">
    <property type="protein sequence ID" value="CAB1412882.1"/>
    <property type="molecule type" value="Genomic_DNA"/>
</dbReference>
<dbReference type="GO" id="GO:0043235">
    <property type="term" value="C:receptor complex"/>
    <property type="evidence" value="ECO:0007669"/>
    <property type="project" value="TreeGrafter"/>
</dbReference>
<dbReference type="Pfam" id="PF00041">
    <property type="entry name" value="fn3"/>
    <property type="match status" value="1"/>
</dbReference>
<dbReference type="InterPro" id="IPR000242">
    <property type="entry name" value="PTP_cat"/>
</dbReference>
<dbReference type="PANTHER" id="PTHR46957:SF10">
    <property type="entry name" value="PROTEIN TYROSINE PHOSPHATASE, RECEPTOR TYPE, H"/>
    <property type="match status" value="1"/>
</dbReference>
<keyword evidence="4" id="KW-0732">Signal</keyword>
<evidence type="ECO:0000256" key="5">
    <source>
        <dbReference type="ARBA" id="ARBA00022801"/>
    </source>
</evidence>
<dbReference type="GO" id="GO:0016020">
    <property type="term" value="C:membrane"/>
    <property type="evidence" value="ECO:0007669"/>
    <property type="project" value="UniProtKB-SubCell"/>
</dbReference>
<dbReference type="AlphaFoldDB" id="A0A9N7TGX8"/>
<evidence type="ECO:0000256" key="1">
    <source>
        <dbReference type="ARBA" id="ARBA00004479"/>
    </source>
</evidence>
<comment type="catalytic activity">
    <reaction evidence="10">
        <text>O-phospho-L-tyrosyl-[protein] + H2O = L-tyrosyl-[protein] + phosphate</text>
        <dbReference type="Rhea" id="RHEA:10684"/>
        <dbReference type="Rhea" id="RHEA-COMP:10136"/>
        <dbReference type="Rhea" id="RHEA-COMP:20101"/>
        <dbReference type="ChEBI" id="CHEBI:15377"/>
        <dbReference type="ChEBI" id="CHEBI:43474"/>
        <dbReference type="ChEBI" id="CHEBI:46858"/>
        <dbReference type="ChEBI" id="CHEBI:61978"/>
        <dbReference type="EC" id="3.1.3.48"/>
    </reaction>
</comment>
<evidence type="ECO:0000256" key="6">
    <source>
        <dbReference type="ARBA" id="ARBA00022912"/>
    </source>
</evidence>
<feature type="domain" description="Fibronectin type-III" evidence="14">
    <location>
        <begin position="43"/>
        <end position="131"/>
    </location>
</feature>
<dbReference type="InterPro" id="IPR003595">
    <property type="entry name" value="Tyr_Pase_cat"/>
</dbReference>
<comment type="subcellular location">
    <subcellularLocation>
        <location evidence="1">Membrane</location>
        <topology evidence="1">Single-pass type I membrane protein</topology>
    </subcellularLocation>
</comment>
<evidence type="ECO:0000259" key="12">
    <source>
        <dbReference type="PROSITE" id="PS50055"/>
    </source>
</evidence>
<sequence length="1079" mass="119963">MENETVTHVISGLTNGTKYNFTLFTVSENDRSSGVSTSAVTAPPNAEEFKSVGQYETSVMLQWNKVNGFLNYTLVYSNGTINITASEGDQPVTQTISDLSSGTKYDFTLFTVFETVRSSGENLTAVTAPPNAEEFKSVGQNETSVMLQWNKVNGFLNYTLVYSNGTINITASEGDQPVTQTISDLSNGTKYDFTLFTVFETVRSSGENLTAVTAPPNAEEFKSVGQYETSVMLQWNKVNGFLNYTLVYSNGTINITASEGDQPVTQTISDLSSGTKYDFTLFTVFETVRSSGENLTAVTAPPNAEEFKSVGQYETSVMLQWNKVNGFLNYTLVYSNGTINITASEGDQPVTQTISDLSSGTKYDFTLFTVFETVRSSGENLTAVTVPQNAGKFQSVGQDETSITLQWIKVNGSPNYTLVYSNEEINITASEGDQAVTHTISGLRSGAKHYFSLFTVFETIRSSGENLTAVTVPPAVSLVNVTERSVTSVALKWQNVDKDWTYSLQINGVDVKADLDLSSNVVSYSVTSLQPGTEYLFSVITLFSGLNSTAYEGFTVTTIDCASVAWHVTNSSIQGMVQGLFSNATVNETHVSPAGGNVSFTGLYPGATYEVSLVYERKDTLFEQCRHNLTVLPPSLSAHCEYSDGGYSILIVWDKPAGVWTEVEVNVSGQNHRVPQNGEQQTKIPGFSPAREYVVSLDSLSGNQQVRSYEPFVFLCSTDPRGVITGSVLGMLLLIALVCMVLFILFKRPDLISKRQFRSGSKLSRKSYRTISVAEFPGHFYHLSEDENKGFSEEYEQLQTVGTEQSQKAAIGPENRKKNRFNNVLSYNWSRVKLTASKSKGTSDYINANYIPGFNRKTEYIATQGPLPSTVTDFWRMIWEQKVKGIVMVTNCVELGRNKCEQYWPADRKPHLHGELLITVRSEDRDSNWTLREFSVKNRNTSEERTVRHFHFTAWPDHGVPQGTKDLIQFRGLVRRHIEREGTRAPTVVHCSAGVGRTGTIIALDVLLQQFDQNKEVNINGFVHKMRLSRPHMVQTESQYVFLHQCIMDSLQQHEMTEEPIYENSEMIYVNATALKEFR</sequence>
<protein>
    <recommendedName>
        <fullName evidence="2">protein-tyrosine-phosphatase</fullName>
        <ecNumber evidence="2">3.1.3.48</ecNumber>
    </recommendedName>
</protein>
<feature type="domain" description="Fibronectin type-III" evidence="14">
    <location>
        <begin position="475"/>
        <end position="561"/>
    </location>
</feature>
<dbReference type="GO" id="GO:0004725">
    <property type="term" value="F:protein tyrosine phosphatase activity"/>
    <property type="evidence" value="ECO:0007669"/>
    <property type="project" value="UniProtKB-EC"/>
</dbReference>
<dbReference type="InterPro" id="IPR013783">
    <property type="entry name" value="Ig-like_fold"/>
</dbReference>
<dbReference type="SMART" id="SM00404">
    <property type="entry name" value="PTPc_motif"/>
    <property type="match status" value="1"/>
</dbReference>
<dbReference type="Gene3D" id="3.90.190.10">
    <property type="entry name" value="Protein tyrosine phosphatase superfamily"/>
    <property type="match status" value="1"/>
</dbReference>
<evidence type="ECO:0000259" key="14">
    <source>
        <dbReference type="PROSITE" id="PS50853"/>
    </source>
</evidence>
<dbReference type="InterPro" id="IPR003961">
    <property type="entry name" value="FN3_dom"/>
</dbReference>
<evidence type="ECO:0000256" key="3">
    <source>
        <dbReference type="ARBA" id="ARBA00022692"/>
    </source>
</evidence>
<feature type="transmembrane region" description="Helical" evidence="11">
    <location>
        <begin position="723"/>
        <end position="746"/>
    </location>
</feature>
<dbReference type="FunFam" id="3.90.190.10:FF:000009">
    <property type="entry name" value="Receptor-type tyrosine-protein phosphatase beta"/>
    <property type="match status" value="1"/>
</dbReference>
<reference evidence="15" key="1">
    <citation type="submission" date="2020-03" db="EMBL/GenBank/DDBJ databases">
        <authorList>
            <person name="Weist P."/>
        </authorList>
    </citation>
    <scope>NUCLEOTIDE SEQUENCE</scope>
</reference>
<keyword evidence="7 11" id="KW-1133">Transmembrane helix</keyword>
<keyword evidence="16" id="KW-1185">Reference proteome</keyword>
<dbReference type="InterPro" id="IPR036116">
    <property type="entry name" value="FN3_sf"/>
</dbReference>
<keyword evidence="3 11" id="KW-0812">Transmembrane</keyword>
<name>A0A9N7TGX8_PLEPL</name>
<dbReference type="PROSITE" id="PS50853">
    <property type="entry name" value="FN3"/>
    <property type="match status" value="3"/>
</dbReference>
<evidence type="ECO:0000313" key="15">
    <source>
        <dbReference type="EMBL" id="CAB1412882.1"/>
    </source>
</evidence>
<dbReference type="PROSITE" id="PS50055">
    <property type="entry name" value="TYR_PHOSPHATASE_PTP"/>
    <property type="match status" value="1"/>
</dbReference>
<dbReference type="EC" id="3.1.3.48" evidence="2"/>
<proteinExistence type="predicted"/>
<keyword evidence="8 11" id="KW-0472">Membrane</keyword>
<organism evidence="15 16">
    <name type="scientific">Pleuronectes platessa</name>
    <name type="common">European plaice</name>
    <dbReference type="NCBI Taxonomy" id="8262"/>
    <lineage>
        <taxon>Eukaryota</taxon>
        <taxon>Metazoa</taxon>
        <taxon>Chordata</taxon>
        <taxon>Craniata</taxon>
        <taxon>Vertebrata</taxon>
        <taxon>Euteleostomi</taxon>
        <taxon>Actinopterygii</taxon>
        <taxon>Neopterygii</taxon>
        <taxon>Teleostei</taxon>
        <taxon>Neoteleostei</taxon>
        <taxon>Acanthomorphata</taxon>
        <taxon>Carangaria</taxon>
        <taxon>Pleuronectiformes</taxon>
        <taxon>Pleuronectoidei</taxon>
        <taxon>Pleuronectidae</taxon>
        <taxon>Pleuronectes</taxon>
    </lineage>
</organism>
<feature type="domain" description="Tyrosine specific protein phosphatases" evidence="13">
    <location>
        <begin position="965"/>
        <end position="1041"/>
    </location>
</feature>
<evidence type="ECO:0000256" key="7">
    <source>
        <dbReference type="ARBA" id="ARBA00022989"/>
    </source>
</evidence>
<dbReference type="SUPFAM" id="SSF49265">
    <property type="entry name" value="Fibronectin type III"/>
    <property type="match status" value="5"/>
</dbReference>
<evidence type="ECO:0000256" key="10">
    <source>
        <dbReference type="ARBA" id="ARBA00051722"/>
    </source>
</evidence>